<sequence>MLPAESVSLATGDYYTMLELTRSPKDVDIKKAYRKLALKYHPYKNDAPWAVEKFNDPVKKGVYDKFVGKGLKGGIPLEFGIDTPWTEGYVFHGSLLGEALIGCTIDVSTLDECLLNIPINGIVHPKYFKVVPGEGMPLSQDPTCKEDLFMDFDIIFPTRLTPAKKDLLREALLT</sequence>
<dbReference type="PRINTS" id="PR00625">
    <property type="entry name" value="JDOMAIN"/>
</dbReference>
<organism evidence="3 4">
    <name type="scientific">Anolis carolinensis</name>
    <name type="common">Green anole</name>
    <name type="synonym">American chameleon</name>
    <dbReference type="NCBI Taxonomy" id="28377"/>
    <lineage>
        <taxon>Eukaryota</taxon>
        <taxon>Metazoa</taxon>
        <taxon>Chordata</taxon>
        <taxon>Craniata</taxon>
        <taxon>Vertebrata</taxon>
        <taxon>Euteleostomi</taxon>
        <taxon>Lepidosauria</taxon>
        <taxon>Squamata</taxon>
        <taxon>Bifurcata</taxon>
        <taxon>Unidentata</taxon>
        <taxon>Episquamata</taxon>
        <taxon>Toxicofera</taxon>
        <taxon>Iguania</taxon>
        <taxon>Dactyloidae</taxon>
        <taxon>Anolis</taxon>
    </lineage>
</organism>
<dbReference type="PANTHER" id="PTHR24078:SF519">
    <property type="entry name" value="DNAJ HOMOLOG SUBFAMILY B MEMBER 13"/>
    <property type="match status" value="1"/>
</dbReference>
<dbReference type="GeneTree" id="ENSGT00940000158090"/>
<keyword evidence="4" id="KW-1185">Reference proteome</keyword>
<dbReference type="PANTHER" id="PTHR24078">
    <property type="entry name" value="DNAJ HOMOLOG SUBFAMILY C MEMBER"/>
    <property type="match status" value="1"/>
</dbReference>
<evidence type="ECO:0000313" key="4">
    <source>
        <dbReference type="Proteomes" id="UP000001646"/>
    </source>
</evidence>
<evidence type="ECO:0000259" key="2">
    <source>
        <dbReference type="PROSITE" id="PS50076"/>
    </source>
</evidence>
<proteinExistence type="predicted"/>
<dbReference type="SUPFAM" id="SSF46565">
    <property type="entry name" value="Chaperone J-domain"/>
    <property type="match status" value="1"/>
</dbReference>
<dbReference type="PROSITE" id="PS50076">
    <property type="entry name" value="DNAJ_2"/>
    <property type="match status" value="1"/>
</dbReference>
<keyword evidence="1" id="KW-0143">Chaperone</keyword>
<dbReference type="Gene3D" id="1.10.287.110">
    <property type="entry name" value="DnaJ domain"/>
    <property type="match status" value="1"/>
</dbReference>
<accession>A0A803TWB1</accession>
<evidence type="ECO:0000256" key="1">
    <source>
        <dbReference type="ARBA" id="ARBA00023186"/>
    </source>
</evidence>
<reference evidence="3" key="3">
    <citation type="submission" date="2025-09" db="UniProtKB">
        <authorList>
            <consortium name="Ensembl"/>
        </authorList>
    </citation>
    <scope>IDENTIFICATION</scope>
</reference>
<dbReference type="InterPro" id="IPR001623">
    <property type="entry name" value="DnaJ_domain"/>
</dbReference>
<dbReference type="InterPro" id="IPR051339">
    <property type="entry name" value="DnaJ_subfamily_B"/>
</dbReference>
<reference evidence="3" key="2">
    <citation type="submission" date="2025-08" db="UniProtKB">
        <authorList>
            <consortium name="Ensembl"/>
        </authorList>
    </citation>
    <scope>IDENTIFICATION</scope>
</reference>
<dbReference type="Ensembl" id="ENSACAT00000047544.1">
    <property type="protein sequence ID" value="ENSACAP00000039501.1"/>
    <property type="gene ID" value="ENSACAG00000042624.1"/>
</dbReference>
<protein>
    <recommendedName>
        <fullName evidence="2">J domain-containing protein</fullName>
    </recommendedName>
</protein>
<dbReference type="GO" id="GO:0005829">
    <property type="term" value="C:cytosol"/>
    <property type="evidence" value="ECO:0000318"/>
    <property type="project" value="GO_Central"/>
</dbReference>
<evidence type="ECO:0000313" key="3">
    <source>
        <dbReference type="Ensembl" id="ENSACAP00000039501.1"/>
    </source>
</evidence>
<dbReference type="GO" id="GO:0051082">
    <property type="term" value="F:unfolded protein binding"/>
    <property type="evidence" value="ECO:0000318"/>
    <property type="project" value="GO_Central"/>
</dbReference>
<dbReference type="AlphaFoldDB" id="A0A803TWB1"/>
<dbReference type="Pfam" id="PF00226">
    <property type="entry name" value="DnaJ"/>
    <property type="match status" value="1"/>
</dbReference>
<feature type="domain" description="J" evidence="2">
    <location>
        <begin position="13"/>
        <end position="67"/>
    </location>
</feature>
<dbReference type="GO" id="GO:0051087">
    <property type="term" value="F:protein-folding chaperone binding"/>
    <property type="evidence" value="ECO:0000318"/>
    <property type="project" value="GO_Central"/>
</dbReference>
<dbReference type="SUPFAM" id="SSF49493">
    <property type="entry name" value="HSP40/DnaJ peptide-binding domain"/>
    <property type="match status" value="1"/>
</dbReference>
<name>A0A803TWB1_ANOCA</name>
<dbReference type="GO" id="GO:0006457">
    <property type="term" value="P:protein folding"/>
    <property type="evidence" value="ECO:0007669"/>
    <property type="project" value="InterPro"/>
</dbReference>
<dbReference type="InParanoid" id="A0A803TWB1"/>
<dbReference type="InterPro" id="IPR036869">
    <property type="entry name" value="J_dom_sf"/>
</dbReference>
<reference evidence="3" key="1">
    <citation type="submission" date="2009-12" db="EMBL/GenBank/DDBJ databases">
        <title>The Genome Sequence of Anolis carolinensis (Green Anole Lizard).</title>
        <authorList>
            <consortium name="The Genome Sequencing Platform"/>
            <person name="Di Palma F."/>
            <person name="Alfoldi J."/>
            <person name="Heiman D."/>
            <person name="Young S."/>
            <person name="Grabherr M."/>
            <person name="Johnson J."/>
            <person name="Lander E.S."/>
            <person name="Lindblad-Toh K."/>
        </authorList>
    </citation>
    <scope>NUCLEOTIDE SEQUENCE [LARGE SCALE GENOMIC DNA]</scope>
    <source>
        <strain evidence="3">JBL SC #1</strain>
    </source>
</reference>
<dbReference type="SMART" id="SM00271">
    <property type="entry name" value="DnaJ"/>
    <property type="match status" value="1"/>
</dbReference>
<dbReference type="InterPro" id="IPR008971">
    <property type="entry name" value="HSP40/DnaJ_pept-bd"/>
</dbReference>
<dbReference type="Proteomes" id="UP000001646">
    <property type="component" value="Unplaced"/>
</dbReference>
<dbReference type="Gene3D" id="2.60.260.20">
    <property type="entry name" value="Urease metallochaperone UreE, N-terminal domain"/>
    <property type="match status" value="1"/>
</dbReference>
<dbReference type="CDD" id="cd06257">
    <property type="entry name" value="DnaJ"/>
    <property type="match status" value="1"/>
</dbReference>